<dbReference type="EMBL" id="VCGU01000001">
    <property type="protein sequence ID" value="TRY81023.1"/>
    <property type="molecule type" value="Genomic_DNA"/>
</dbReference>
<feature type="compositionally biased region" description="Gly residues" evidence="1">
    <location>
        <begin position="17"/>
        <end position="30"/>
    </location>
</feature>
<evidence type="ECO:0000259" key="2">
    <source>
        <dbReference type="PROSITE" id="PS50011"/>
    </source>
</evidence>
<reference evidence="3 4" key="1">
    <citation type="journal article" date="2018" name="Nat. Ecol. Evol.">
        <title>Genomic signatures of mitonuclear coevolution across populations of Tigriopus californicus.</title>
        <authorList>
            <person name="Barreto F.S."/>
            <person name="Watson E.T."/>
            <person name="Lima T.G."/>
            <person name="Willett C.S."/>
            <person name="Edmands S."/>
            <person name="Li W."/>
            <person name="Burton R.S."/>
        </authorList>
    </citation>
    <scope>NUCLEOTIDE SEQUENCE [LARGE SCALE GENOMIC DNA]</scope>
    <source>
        <strain evidence="3 4">San Diego</strain>
    </source>
</reference>
<accession>A0A553PTL3</accession>
<evidence type="ECO:0000313" key="3">
    <source>
        <dbReference type="EMBL" id="TRY81023.1"/>
    </source>
</evidence>
<dbReference type="SUPFAM" id="SSF56112">
    <property type="entry name" value="Protein kinase-like (PK-like)"/>
    <property type="match status" value="1"/>
</dbReference>
<dbReference type="Pfam" id="PF00069">
    <property type="entry name" value="Pkinase"/>
    <property type="match status" value="1"/>
</dbReference>
<dbReference type="InterPro" id="IPR011009">
    <property type="entry name" value="Kinase-like_dom_sf"/>
</dbReference>
<keyword evidence="4" id="KW-1185">Reference proteome</keyword>
<dbReference type="GO" id="GO:0005524">
    <property type="term" value="F:ATP binding"/>
    <property type="evidence" value="ECO:0007669"/>
    <property type="project" value="InterPro"/>
</dbReference>
<feature type="region of interest" description="Disordered" evidence="1">
    <location>
        <begin position="352"/>
        <end position="376"/>
    </location>
</feature>
<proteinExistence type="predicted"/>
<dbReference type="InterPro" id="IPR051744">
    <property type="entry name" value="AP2_assoc_SerThr_kinase"/>
</dbReference>
<evidence type="ECO:0000256" key="1">
    <source>
        <dbReference type="SAM" id="MobiDB-lite"/>
    </source>
</evidence>
<dbReference type="STRING" id="6832.A0A553PTL3"/>
<dbReference type="SMART" id="SM00220">
    <property type="entry name" value="S_TKc"/>
    <property type="match status" value="1"/>
</dbReference>
<organism evidence="3 4">
    <name type="scientific">Tigriopus californicus</name>
    <name type="common">Marine copepod</name>
    <dbReference type="NCBI Taxonomy" id="6832"/>
    <lineage>
        <taxon>Eukaryota</taxon>
        <taxon>Metazoa</taxon>
        <taxon>Ecdysozoa</taxon>
        <taxon>Arthropoda</taxon>
        <taxon>Crustacea</taxon>
        <taxon>Multicrustacea</taxon>
        <taxon>Hexanauplia</taxon>
        <taxon>Copepoda</taxon>
        <taxon>Harpacticoida</taxon>
        <taxon>Harpacticidae</taxon>
        <taxon>Tigriopus</taxon>
    </lineage>
</organism>
<dbReference type="OrthoDB" id="2018507at2759"/>
<feature type="domain" description="Protein kinase" evidence="2">
    <location>
        <begin position="55"/>
        <end position="321"/>
    </location>
</feature>
<dbReference type="OMA" id="PFDGANH"/>
<sequence length="582" mass="62004">MKKIFSRGAKPTHTELLGGGGPPGPGGGASGALSGASHAPALPASGGWTVGRHSVVYEDLIAEGGFGVVFLVKAKGSTNTKMALKRMFVNNDKDLAVCKREINIVSNLNGHPNLIGYVDSSLSLLDGEVHEILLLMPYHKTTLLQLMNDKLSTGFKESEVLAVFCDICSAVARLHHCQTPIIHRDLKVENVLRSDQGRYVLCDFGSATAQVLKPSVQGIIPVEEEIKRYTTLSYRAPEMIDLYSEVPLTARTDIWALGCLLYKVCYFSLPFGESALAIQAGNLTFPSQPKYSSEMKKLIRYLLTVKVERRPDIFQVSHLAFELAGQTNPVQNLHNSSIPTFGTLSESLGSPLASDTANGIASPPSSHPLLTSGAKSAAAVNPVGQLTTATKESLSLKSPGSPEAVTFRRPIEPSSPANTSVAPRQRPRGQGQTKNLVPGMAGPLPLPPTADASSQNPFVPSTTTPVKSSNPFASNFDLSSSANSGSHSMLHSSSSNVGQPQGPVSLQEPNNNPFVRHPPSGKGWNPFEDSKSFGDLSEDALFGAQFDQLRQESAATQDGSLTKGSRDPFLSAPFTVHQKNSA</sequence>
<feature type="compositionally biased region" description="Polar residues" evidence="1">
    <location>
        <begin position="451"/>
        <end position="477"/>
    </location>
</feature>
<feature type="region of interest" description="Disordered" evidence="1">
    <location>
        <begin position="390"/>
        <end position="582"/>
    </location>
</feature>
<feature type="compositionally biased region" description="Polar residues" evidence="1">
    <location>
        <begin position="497"/>
        <end position="513"/>
    </location>
</feature>
<protein>
    <recommendedName>
        <fullName evidence="2">Protein kinase domain-containing protein</fullName>
    </recommendedName>
</protein>
<dbReference type="AlphaFoldDB" id="A0A553PTL3"/>
<feature type="compositionally biased region" description="Low complexity" evidence="1">
    <location>
        <begin position="478"/>
        <end position="496"/>
    </location>
</feature>
<dbReference type="Proteomes" id="UP000318571">
    <property type="component" value="Chromosome 12"/>
</dbReference>
<dbReference type="GO" id="GO:0004672">
    <property type="term" value="F:protein kinase activity"/>
    <property type="evidence" value="ECO:0007669"/>
    <property type="project" value="InterPro"/>
</dbReference>
<dbReference type="PANTHER" id="PTHR47907">
    <property type="entry name" value="PROTEIN KINASE DOMAIN-CONTAINING PROTEIN"/>
    <property type="match status" value="1"/>
</dbReference>
<dbReference type="PROSITE" id="PS50011">
    <property type="entry name" value="PROTEIN_KINASE_DOM"/>
    <property type="match status" value="1"/>
</dbReference>
<dbReference type="PANTHER" id="PTHR47907:SF5">
    <property type="entry name" value="AP2 ASSOCIATED KINASE 1"/>
    <property type="match status" value="1"/>
</dbReference>
<feature type="compositionally biased region" description="Polar residues" evidence="1">
    <location>
        <begin position="551"/>
        <end position="563"/>
    </location>
</feature>
<name>A0A553PTL3_TIGCA</name>
<comment type="caution">
    <text evidence="3">The sequence shown here is derived from an EMBL/GenBank/DDBJ whole genome shotgun (WGS) entry which is preliminary data.</text>
</comment>
<feature type="region of interest" description="Disordered" evidence="1">
    <location>
        <begin position="1"/>
        <end position="35"/>
    </location>
</feature>
<dbReference type="Gene3D" id="1.10.510.10">
    <property type="entry name" value="Transferase(Phosphotransferase) domain 1"/>
    <property type="match status" value="1"/>
</dbReference>
<gene>
    <name evidence="3" type="ORF">TCAL_15526</name>
</gene>
<dbReference type="InterPro" id="IPR000719">
    <property type="entry name" value="Prot_kinase_dom"/>
</dbReference>
<evidence type="ECO:0000313" key="4">
    <source>
        <dbReference type="Proteomes" id="UP000318571"/>
    </source>
</evidence>